<dbReference type="EMBL" id="JABAYA010000021">
    <property type="protein sequence ID" value="KAF7729851.1"/>
    <property type="molecule type" value="Genomic_DNA"/>
</dbReference>
<dbReference type="PROSITE" id="PS01071">
    <property type="entry name" value="GRPE"/>
    <property type="match status" value="1"/>
</dbReference>
<dbReference type="PANTHER" id="PTHR21237:SF23">
    <property type="entry name" value="GRPE PROTEIN HOMOLOG, MITOCHONDRIAL"/>
    <property type="match status" value="1"/>
</dbReference>
<evidence type="ECO:0000256" key="1">
    <source>
        <dbReference type="ARBA" id="ARBA00004305"/>
    </source>
</evidence>
<dbReference type="PRINTS" id="PR00773">
    <property type="entry name" value="GRPEPROTEIN"/>
</dbReference>
<reference evidence="7" key="1">
    <citation type="submission" date="2020-01" db="EMBL/GenBank/DDBJ databases">
        <title>Genome Sequencing of Three Apophysomyces-Like Fungal Strains Confirms a Novel Fungal Genus in the Mucoromycota with divergent Burkholderia-like Endosymbiotic Bacteria.</title>
        <authorList>
            <person name="Stajich J.E."/>
            <person name="Macias A.M."/>
            <person name="Carter-House D."/>
            <person name="Lovett B."/>
            <person name="Kasson L.R."/>
            <person name="Berry K."/>
            <person name="Grigoriev I."/>
            <person name="Chang Y."/>
            <person name="Spatafora J."/>
            <person name="Kasson M.T."/>
        </authorList>
    </citation>
    <scope>NUCLEOTIDE SEQUENCE</scope>
    <source>
        <strain evidence="7">NRRL A-21654</strain>
    </source>
</reference>
<comment type="function">
    <text evidence="4">Essential component of the PAM complex, a complex required for the translocation of transit peptide-containing proteins from the inner membrane into the mitochondrial matrix in an ATP-dependent manner.</text>
</comment>
<comment type="caution">
    <text evidence="7">The sequence shown here is derived from an EMBL/GenBank/DDBJ whole genome shotgun (WGS) entry which is preliminary data.</text>
</comment>
<dbReference type="InterPro" id="IPR013805">
    <property type="entry name" value="GrpE_CC"/>
</dbReference>
<evidence type="ECO:0000256" key="3">
    <source>
        <dbReference type="ARBA" id="ARBA00023186"/>
    </source>
</evidence>
<dbReference type="GO" id="GO:0051082">
    <property type="term" value="F:unfolded protein binding"/>
    <property type="evidence" value="ECO:0007669"/>
    <property type="project" value="TreeGrafter"/>
</dbReference>
<dbReference type="GO" id="GO:0042803">
    <property type="term" value="F:protein homodimerization activity"/>
    <property type="evidence" value="ECO:0007669"/>
    <property type="project" value="InterPro"/>
</dbReference>
<dbReference type="CDD" id="cd00446">
    <property type="entry name" value="GrpE"/>
    <property type="match status" value="1"/>
</dbReference>
<dbReference type="GO" id="GO:0006457">
    <property type="term" value="P:protein folding"/>
    <property type="evidence" value="ECO:0007669"/>
    <property type="project" value="InterPro"/>
</dbReference>
<dbReference type="SUPFAM" id="SSF58014">
    <property type="entry name" value="Coiled-coil domain of nucleotide exchange factor GrpE"/>
    <property type="match status" value="1"/>
</dbReference>
<evidence type="ECO:0000256" key="5">
    <source>
        <dbReference type="RuleBase" id="RU004478"/>
    </source>
</evidence>
<dbReference type="Pfam" id="PF01025">
    <property type="entry name" value="GrpE"/>
    <property type="match status" value="1"/>
</dbReference>
<accession>A0A8H7BTH8</accession>
<dbReference type="AlphaFoldDB" id="A0A8H7BTH8"/>
<keyword evidence="8" id="KW-1185">Reference proteome</keyword>
<organism evidence="7 8">
    <name type="scientific">Apophysomyces ossiformis</name>
    <dbReference type="NCBI Taxonomy" id="679940"/>
    <lineage>
        <taxon>Eukaryota</taxon>
        <taxon>Fungi</taxon>
        <taxon>Fungi incertae sedis</taxon>
        <taxon>Mucoromycota</taxon>
        <taxon>Mucoromycotina</taxon>
        <taxon>Mucoromycetes</taxon>
        <taxon>Mucorales</taxon>
        <taxon>Mucorineae</taxon>
        <taxon>Mucoraceae</taxon>
        <taxon>Apophysomyces</taxon>
    </lineage>
</organism>
<dbReference type="GO" id="GO:0030150">
    <property type="term" value="P:protein import into mitochondrial matrix"/>
    <property type="evidence" value="ECO:0007669"/>
    <property type="project" value="TreeGrafter"/>
</dbReference>
<dbReference type="HAMAP" id="MF_01151">
    <property type="entry name" value="GrpE"/>
    <property type="match status" value="1"/>
</dbReference>
<dbReference type="GO" id="GO:0001405">
    <property type="term" value="C:PAM complex, Tim23 associated import motor"/>
    <property type="evidence" value="ECO:0007669"/>
    <property type="project" value="TreeGrafter"/>
</dbReference>
<evidence type="ECO:0000256" key="4">
    <source>
        <dbReference type="RuleBase" id="RU000640"/>
    </source>
</evidence>
<comment type="similarity">
    <text evidence="2 5">Belongs to the GrpE family.</text>
</comment>
<dbReference type="Gene3D" id="3.90.20.20">
    <property type="match status" value="1"/>
</dbReference>
<dbReference type="OrthoDB" id="201635at2759"/>
<keyword evidence="4" id="KW-0496">Mitochondrion</keyword>
<sequence>MFGSLEISSATAYLQTLIPEMAYWEEQIKDKNPTSSDSRYMYQSKVHLKLWRDRTEKFIIVIDMIGVGALCKLRVGRTYTTANDNDEGKPTTAENPEKNEETPPPPKAETSQNDEMVQQLTEKDKKFAELQASVTVVGWTGRRLKAESDQENLRQRSAKEVSNAREYAIQKFAKDILDTVDILGMALASVPVELRSKETAPTSQIADDPLKLTEQLTNLYTGVSMTEAELVKTLRRHGIEQHNPEGEKFDPNKHQAVFQTPIPDKEPGTVFTVQKLGYVIKGRVLRPAQVGVVAEKT</sequence>
<dbReference type="SUPFAM" id="SSF51064">
    <property type="entry name" value="Head domain of nucleotide exchange factor GrpE"/>
    <property type="match status" value="1"/>
</dbReference>
<dbReference type="PANTHER" id="PTHR21237">
    <property type="entry name" value="GRPE PROTEIN"/>
    <property type="match status" value="1"/>
</dbReference>
<feature type="region of interest" description="Disordered" evidence="6">
    <location>
        <begin position="80"/>
        <end position="117"/>
    </location>
</feature>
<dbReference type="InterPro" id="IPR000740">
    <property type="entry name" value="GrpE"/>
</dbReference>
<dbReference type="GO" id="GO:0051087">
    <property type="term" value="F:protein-folding chaperone binding"/>
    <property type="evidence" value="ECO:0007669"/>
    <property type="project" value="InterPro"/>
</dbReference>
<dbReference type="FunFam" id="2.30.22.10:FF:000002">
    <property type="entry name" value="GrpE protein homolog"/>
    <property type="match status" value="1"/>
</dbReference>
<evidence type="ECO:0000256" key="2">
    <source>
        <dbReference type="ARBA" id="ARBA00009054"/>
    </source>
</evidence>
<evidence type="ECO:0000256" key="6">
    <source>
        <dbReference type="SAM" id="MobiDB-lite"/>
    </source>
</evidence>
<dbReference type="Proteomes" id="UP000605846">
    <property type="component" value="Unassembled WGS sequence"/>
</dbReference>
<dbReference type="GO" id="GO:0000774">
    <property type="term" value="F:adenyl-nucleotide exchange factor activity"/>
    <property type="evidence" value="ECO:0007669"/>
    <property type="project" value="InterPro"/>
</dbReference>
<keyword evidence="3 4" id="KW-0143">Chaperone</keyword>
<protein>
    <recommendedName>
        <fullName evidence="4">GrpE protein homolog</fullName>
    </recommendedName>
</protein>
<comment type="subcellular location">
    <subcellularLocation>
        <location evidence="1 4">Mitochondrion matrix</location>
    </subcellularLocation>
</comment>
<proteinExistence type="inferred from homology"/>
<gene>
    <name evidence="7" type="primary">MGE1_1</name>
    <name evidence="7" type="ORF">EC973_003585</name>
</gene>
<evidence type="ECO:0000313" key="7">
    <source>
        <dbReference type="EMBL" id="KAF7729851.1"/>
    </source>
</evidence>
<dbReference type="InterPro" id="IPR009012">
    <property type="entry name" value="GrpE_head"/>
</dbReference>
<name>A0A8H7BTH8_9FUNG</name>
<dbReference type="Gene3D" id="2.30.22.10">
    <property type="entry name" value="Head domain of nucleotide exchange factor GrpE"/>
    <property type="match status" value="1"/>
</dbReference>
<evidence type="ECO:0000313" key="8">
    <source>
        <dbReference type="Proteomes" id="UP000605846"/>
    </source>
</evidence>